<evidence type="ECO:0000256" key="3">
    <source>
        <dbReference type="ARBA" id="ARBA00013080"/>
    </source>
</evidence>
<feature type="active site" description="Proton donor" evidence="8">
    <location>
        <position position="73"/>
    </location>
</feature>
<reference evidence="10 11" key="1">
    <citation type="submission" date="2016-12" db="EMBL/GenBank/DDBJ databases">
        <title>Study of bacterial adaptation to deep sea.</title>
        <authorList>
            <person name="Song J."/>
            <person name="Yoshizawa S."/>
            <person name="Kogure K."/>
        </authorList>
    </citation>
    <scope>NUCLEOTIDE SEQUENCE [LARGE SCALE GENOMIC DNA]</scope>
    <source>
        <strain evidence="10 11">SAORIC-165</strain>
    </source>
</reference>
<comment type="subunit">
    <text evidence="8">Homodimer.</text>
</comment>
<dbReference type="RefSeq" id="WP_105042951.1">
    <property type="nucleotide sequence ID" value="NZ_MQWA01000001.1"/>
</dbReference>
<dbReference type="GO" id="GO:0009089">
    <property type="term" value="P:lysine biosynthetic process via diaminopimelate"/>
    <property type="evidence" value="ECO:0007669"/>
    <property type="project" value="UniProtKB-UniRule"/>
</dbReference>
<name>A0A2S7U1I6_9BACT</name>
<comment type="pathway">
    <text evidence="1 8">Amino-acid biosynthesis; L-lysine biosynthesis via DAP pathway; DL-2,6-diaminopimelate from LL-2,6-diaminopimelate: step 1/1.</text>
</comment>
<keyword evidence="4 8" id="KW-0028">Amino-acid biosynthesis</keyword>
<organism evidence="10 11">
    <name type="scientific">Rubritalea profundi</name>
    <dbReference type="NCBI Taxonomy" id="1658618"/>
    <lineage>
        <taxon>Bacteria</taxon>
        <taxon>Pseudomonadati</taxon>
        <taxon>Verrucomicrobiota</taxon>
        <taxon>Verrucomicrobiia</taxon>
        <taxon>Verrucomicrobiales</taxon>
        <taxon>Rubritaleaceae</taxon>
        <taxon>Rubritalea</taxon>
    </lineage>
</organism>
<dbReference type="EMBL" id="MQWA01000001">
    <property type="protein sequence ID" value="PQJ28450.1"/>
    <property type="molecule type" value="Genomic_DNA"/>
</dbReference>
<evidence type="ECO:0000256" key="8">
    <source>
        <dbReference type="HAMAP-Rule" id="MF_00197"/>
    </source>
</evidence>
<dbReference type="GO" id="GO:0005829">
    <property type="term" value="C:cytosol"/>
    <property type="evidence" value="ECO:0007669"/>
    <property type="project" value="TreeGrafter"/>
</dbReference>
<feature type="binding site" evidence="8">
    <location>
        <begin position="208"/>
        <end position="209"/>
    </location>
    <ligand>
        <name>substrate</name>
    </ligand>
</feature>
<comment type="function">
    <text evidence="8">Catalyzes the stereoinversion of LL-2,6-diaminopimelate (L,L-DAP) to meso-diaminopimelate (meso-DAP), a precursor of L-lysine and an essential component of the bacterial peptidoglycan.</text>
</comment>
<feature type="binding site" evidence="8">
    <location>
        <begin position="197"/>
        <end position="198"/>
    </location>
    <ligand>
        <name>substrate</name>
    </ligand>
</feature>
<comment type="catalytic activity">
    <reaction evidence="7 8">
        <text>(2S,6S)-2,6-diaminopimelate = meso-2,6-diaminopimelate</text>
        <dbReference type="Rhea" id="RHEA:15393"/>
        <dbReference type="ChEBI" id="CHEBI:57609"/>
        <dbReference type="ChEBI" id="CHEBI:57791"/>
        <dbReference type="EC" id="5.1.1.7"/>
    </reaction>
</comment>
<feature type="binding site" evidence="8">
    <location>
        <begin position="74"/>
        <end position="75"/>
    </location>
    <ligand>
        <name>substrate</name>
    </ligand>
</feature>
<dbReference type="Gene3D" id="3.10.310.10">
    <property type="entry name" value="Diaminopimelate Epimerase, Chain A, domain 1"/>
    <property type="match status" value="2"/>
</dbReference>
<feature type="binding site" evidence="8">
    <location>
        <position position="64"/>
    </location>
    <ligand>
        <name>substrate</name>
    </ligand>
</feature>
<feature type="binding site" evidence="8">
    <location>
        <position position="12"/>
    </location>
    <ligand>
        <name>substrate</name>
    </ligand>
</feature>
<dbReference type="PANTHER" id="PTHR31689:SF0">
    <property type="entry name" value="DIAMINOPIMELATE EPIMERASE"/>
    <property type="match status" value="1"/>
</dbReference>
<dbReference type="EC" id="5.1.1.7" evidence="3 8"/>
<evidence type="ECO:0000256" key="9">
    <source>
        <dbReference type="PROSITE-ProRule" id="PRU10125"/>
    </source>
</evidence>
<comment type="caution">
    <text evidence="8">Lacks conserved residue(s) required for the propagation of feature annotation.</text>
</comment>
<evidence type="ECO:0000256" key="1">
    <source>
        <dbReference type="ARBA" id="ARBA00005196"/>
    </source>
</evidence>
<dbReference type="OrthoDB" id="9805408at2"/>
<protein>
    <recommendedName>
        <fullName evidence="3 8">Diaminopimelate epimerase</fullName>
        <shortName evidence="8">DAP epimerase</shortName>
        <ecNumber evidence="3 8">5.1.1.7</ecNumber>
    </recommendedName>
    <alternativeName>
        <fullName evidence="8">PLP-independent amino acid racemase</fullName>
    </alternativeName>
</protein>
<dbReference type="GO" id="GO:0008837">
    <property type="term" value="F:diaminopimelate epimerase activity"/>
    <property type="evidence" value="ECO:0007669"/>
    <property type="project" value="UniProtKB-UniRule"/>
</dbReference>
<comment type="similarity">
    <text evidence="2 8">Belongs to the diaminopimelate epimerase family.</text>
</comment>
<feature type="binding site" evidence="8">
    <location>
        <position position="179"/>
    </location>
    <ligand>
        <name>substrate</name>
    </ligand>
</feature>
<dbReference type="AlphaFoldDB" id="A0A2S7U1I6"/>
<feature type="site" description="Could be important to modulate the pK values of the two catalytic cysteine residues" evidence="8">
    <location>
        <position position="147"/>
    </location>
</feature>
<evidence type="ECO:0000256" key="4">
    <source>
        <dbReference type="ARBA" id="ARBA00022605"/>
    </source>
</evidence>
<dbReference type="InterPro" id="IPR018510">
    <property type="entry name" value="DAP_epimerase_AS"/>
</dbReference>
<dbReference type="SUPFAM" id="SSF54506">
    <property type="entry name" value="Diaminopimelate epimerase-like"/>
    <property type="match status" value="2"/>
</dbReference>
<keyword evidence="8" id="KW-0963">Cytoplasm</keyword>
<dbReference type="Pfam" id="PF01678">
    <property type="entry name" value="DAP_epimerase"/>
    <property type="match status" value="2"/>
</dbReference>
<evidence type="ECO:0000256" key="7">
    <source>
        <dbReference type="ARBA" id="ARBA00051712"/>
    </source>
</evidence>
<dbReference type="PANTHER" id="PTHR31689">
    <property type="entry name" value="DIAMINOPIMELATE EPIMERASE, CHLOROPLASTIC"/>
    <property type="match status" value="1"/>
</dbReference>
<evidence type="ECO:0000256" key="6">
    <source>
        <dbReference type="ARBA" id="ARBA00023235"/>
    </source>
</evidence>
<keyword evidence="6 8" id="KW-0413">Isomerase</keyword>
<keyword evidence="11" id="KW-1185">Reference proteome</keyword>
<feature type="site" description="Could be important to modulate the pK values of the two catalytic cysteine residues" evidence="8">
    <location>
        <position position="197"/>
    </location>
</feature>
<dbReference type="NCBIfam" id="TIGR00652">
    <property type="entry name" value="DapF"/>
    <property type="match status" value="1"/>
</dbReference>
<dbReference type="Proteomes" id="UP000239907">
    <property type="component" value="Unassembled WGS sequence"/>
</dbReference>
<evidence type="ECO:0000313" key="11">
    <source>
        <dbReference type="Proteomes" id="UP000239907"/>
    </source>
</evidence>
<dbReference type="HAMAP" id="MF_00197">
    <property type="entry name" value="DAP_epimerase"/>
    <property type="match status" value="1"/>
</dbReference>
<evidence type="ECO:0000313" key="10">
    <source>
        <dbReference type="EMBL" id="PQJ28450.1"/>
    </source>
</evidence>
<accession>A0A2S7U1I6</accession>
<proteinExistence type="inferred from homology"/>
<feature type="active site" evidence="9">
    <location>
        <position position="73"/>
    </location>
</feature>
<dbReference type="UniPathway" id="UPA00034">
    <property type="reaction ID" value="UER00025"/>
</dbReference>
<comment type="caution">
    <text evidence="10">The sequence shown here is derived from an EMBL/GenBank/DDBJ whole genome shotgun (WGS) entry which is preliminary data.</text>
</comment>
<gene>
    <name evidence="8" type="primary">dapF</name>
    <name evidence="10" type="ORF">BSZ32_07955</name>
</gene>
<feature type="active site" description="Proton acceptor" evidence="8">
    <location>
        <position position="207"/>
    </location>
</feature>
<keyword evidence="5 8" id="KW-0457">Lysine biosynthesis</keyword>
<dbReference type="InterPro" id="IPR001653">
    <property type="entry name" value="DAP_epimerase_DapF"/>
</dbReference>
<evidence type="ECO:0000256" key="2">
    <source>
        <dbReference type="ARBA" id="ARBA00010219"/>
    </source>
</evidence>
<dbReference type="PROSITE" id="PS01326">
    <property type="entry name" value="DAP_EPIMERASE"/>
    <property type="match status" value="1"/>
</dbReference>
<evidence type="ECO:0000256" key="5">
    <source>
        <dbReference type="ARBA" id="ARBA00023154"/>
    </source>
</evidence>
<comment type="subcellular location">
    <subcellularLocation>
        <location evidence="8">Cytoplasm</location>
    </subcellularLocation>
</comment>
<sequence>MLNFTKMNGAGNDFVVIDNRDLKTNLTTAQIELLCDRHRGVGADGLLAVEPAEKGADYKFRYYNADGGEAEMCGNGARCFGAYTAQLSSSPTKELVTFETIAGTLSAELIGSNVRIAMSDPFDLEMNTAVELEDLNQVHFVNTGVPHAVGFVDDLPALDVLENGAAIRYHNRFAPNGTNANFAAIIADDHIAIRTYERGVEGETLACGTGMCACALFHHILTGAQSPVKVDVAGGDTLEIGFEPVGDNKFTNVTLTGPADFVFSGKTDLV</sequence>